<keyword evidence="3 10" id="KW-0479">Metal-binding</keyword>
<evidence type="ECO:0000256" key="11">
    <source>
        <dbReference type="PIRSR" id="PIRSR601088-4"/>
    </source>
</evidence>
<proteinExistence type="inferred from homology"/>
<feature type="domain" description="Glycosyl hydrolase family 4 C-terminal" evidence="13">
    <location>
        <begin position="198"/>
        <end position="420"/>
    </location>
</feature>
<feature type="binding site" evidence="9">
    <location>
        <position position="149"/>
    </location>
    <ligand>
        <name>substrate</name>
    </ligand>
</feature>
<dbReference type="Gene3D" id="3.90.1820.10">
    <property type="entry name" value="AglA-like glucosidase"/>
    <property type="match status" value="1"/>
</dbReference>
<dbReference type="GO" id="GO:0005975">
    <property type="term" value="P:carbohydrate metabolic process"/>
    <property type="evidence" value="ECO:0007669"/>
    <property type="project" value="InterPro"/>
</dbReference>
<dbReference type="SUPFAM" id="SSF51735">
    <property type="entry name" value="NAD(P)-binding Rossmann-fold domains"/>
    <property type="match status" value="1"/>
</dbReference>
<evidence type="ECO:0000259" key="13">
    <source>
        <dbReference type="Pfam" id="PF11975"/>
    </source>
</evidence>
<evidence type="ECO:0000256" key="9">
    <source>
        <dbReference type="PIRSR" id="PIRSR601088-2"/>
    </source>
</evidence>
<keyword evidence="10" id="KW-0533">Nickel</keyword>
<dbReference type="PANTHER" id="PTHR32092">
    <property type="entry name" value="6-PHOSPHO-BETA-GLUCOSIDASE-RELATED"/>
    <property type="match status" value="1"/>
</dbReference>
<evidence type="ECO:0000313" key="14">
    <source>
        <dbReference type="EMBL" id="GAK51363.1"/>
    </source>
</evidence>
<feature type="binding site" evidence="10">
    <location>
        <position position="201"/>
    </location>
    <ligand>
        <name>Mn(2+)</name>
        <dbReference type="ChEBI" id="CHEBI:29035"/>
    </ligand>
</feature>
<gene>
    <name evidence="14" type="ORF">U14_02606</name>
</gene>
<keyword evidence="8 12" id="KW-0326">Glycosidase</keyword>
<dbReference type="InterPro" id="IPR053715">
    <property type="entry name" value="GH4_Enzyme_sf"/>
</dbReference>
<feature type="site" description="Increases basicity of active site Tyr" evidence="11">
    <location>
        <position position="111"/>
    </location>
</feature>
<evidence type="ECO:0000256" key="3">
    <source>
        <dbReference type="ARBA" id="ARBA00022723"/>
    </source>
</evidence>
<evidence type="ECO:0000256" key="4">
    <source>
        <dbReference type="ARBA" id="ARBA00022801"/>
    </source>
</evidence>
<evidence type="ECO:0000313" key="15">
    <source>
        <dbReference type="Proteomes" id="UP000030700"/>
    </source>
</evidence>
<dbReference type="PRINTS" id="PR00732">
    <property type="entry name" value="GLHYDRLASE4"/>
</dbReference>
<dbReference type="InterPro" id="IPR022616">
    <property type="entry name" value="Glyco_hydro_4_C"/>
</dbReference>
<evidence type="ECO:0000256" key="1">
    <source>
        <dbReference type="ARBA" id="ARBA00001936"/>
    </source>
</evidence>
<comment type="cofactor">
    <cofactor evidence="1">
        <name>Mn(2+)</name>
        <dbReference type="ChEBI" id="CHEBI:29035"/>
    </cofactor>
</comment>
<dbReference type="PANTHER" id="PTHR32092:SF6">
    <property type="entry name" value="ALPHA-GALACTOSIDASE"/>
    <property type="match status" value="1"/>
</dbReference>
<dbReference type="GO" id="GO:0016616">
    <property type="term" value="F:oxidoreductase activity, acting on the CH-OH group of donors, NAD or NADP as acceptor"/>
    <property type="evidence" value="ECO:0007669"/>
    <property type="project" value="InterPro"/>
</dbReference>
<evidence type="ECO:0000256" key="5">
    <source>
        <dbReference type="ARBA" id="ARBA00023027"/>
    </source>
</evidence>
<dbReference type="Pfam" id="PF02056">
    <property type="entry name" value="Glyco_hydro_4"/>
    <property type="match status" value="1"/>
</dbReference>
<accession>A0A081BLU7</accession>
<dbReference type="STRING" id="1499966.U14_02606"/>
<evidence type="ECO:0000256" key="6">
    <source>
        <dbReference type="ARBA" id="ARBA00023211"/>
    </source>
</evidence>
<comment type="similarity">
    <text evidence="2 12">Belongs to the glycosyl hydrolase 4 family.</text>
</comment>
<keyword evidence="10" id="KW-0408">Iron</keyword>
<keyword evidence="4 12" id="KW-0378">Hydrolase</keyword>
<keyword evidence="6 10" id="KW-0464">Manganese</keyword>
<dbReference type="GO" id="GO:0004553">
    <property type="term" value="F:hydrolase activity, hydrolyzing O-glycosyl compounds"/>
    <property type="evidence" value="ECO:0007669"/>
    <property type="project" value="InterPro"/>
</dbReference>
<comment type="cofactor">
    <cofactor evidence="12">
        <name>NAD(+)</name>
        <dbReference type="ChEBI" id="CHEBI:57540"/>
    </cofactor>
    <text evidence="12">Binds 1 NAD(+) per subunit.</text>
</comment>
<evidence type="ECO:0000256" key="8">
    <source>
        <dbReference type="ARBA" id="ARBA00023295"/>
    </source>
</evidence>
<dbReference type="Proteomes" id="UP000030700">
    <property type="component" value="Unassembled WGS sequence"/>
</dbReference>
<evidence type="ECO:0000256" key="10">
    <source>
        <dbReference type="PIRSR" id="PIRSR601088-3"/>
    </source>
</evidence>
<evidence type="ECO:0000256" key="12">
    <source>
        <dbReference type="RuleBase" id="RU361152"/>
    </source>
</evidence>
<keyword evidence="10" id="KW-0170">Cobalt</keyword>
<dbReference type="AlphaFoldDB" id="A0A081BLU7"/>
<protein>
    <submittedName>
        <fullName evidence="14">Putative alpha-galactosidase</fullName>
    </submittedName>
</protein>
<keyword evidence="5 12" id="KW-0520">NAD</keyword>
<name>A0A081BLU7_9BACT</name>
<dbReference type="GO" id="GO:0046872">
    <property type="term" value="F:metal ion binding"/>
    <property type="evidence" value="ECO:0007669"/>
    <property type="project" value="UniProtKB-KW"/>
</dbReference>
<sequence>MSYKIVLIGAGSATFGYAVLGDIFKSTVLPGAEIVLHDIHAEKLRGVEAVVRQYLEQRNLPYTLSATTSRENALQQANFCIISIEVGNRFELWEQDWRIPQQFGNKQVYGENGGPGGLFHSLRIIPPILDICADIERICPQAHVFNLSNPMSRICLAVKRKFPNLSFTGLCHEIATLPDILSNSLGVPFDALETKSGGLNHFTILLEAKYKATGKDAYPDIRQKVPAYLETLPELSDLLREQRRQTQEKATFKGHRWADRRLIREVLNTFGYLPITTDSHFGEYIQWAQSVVDHKGILDFYNWYKEWSFTHAPEIRPEGTDGHERVIPIIEGIITDSHHEELAVNVLNDGLIDNLPRDIVIEGPAMIDKDGVHGIPLGMFPKGIAGLLNNQAAAHDLTAEAALQGSRALALQALLVDPVVDHFAAAEQMLNLIIEMQQRYLGYLK</sequence>
<dbReference type="InterPro" id="IPR036291">
    <property type="entry name" value="NAD(P)-bd_dom_sf"/>
</dbReference>
<keyword evidence="7" id="KW-0119">Carbohydrate metabolism</keyword>
<organism evidence="14 15">
    <name type="scientific">Candidatus Moduliflexus flocculans</name>
    <dbReference type="NCBI Taxonomy" id="1499966"/>
    <lineage>
        <taxon>Bacteria</taxon>
        <taxon>Candidatus Moduliflexota</taxon>
        <taxon>Candidatus Moduliflexia</taxon>
        <taxon>Candidatus Moduliflexales</taxon>
        <taxon>Candidatus Moduliflexaceae</taxon>
    </lineage>
</organism>
<dbReference type="InterPro" id="IPR015955">
    <property type="entry name" value="Lactate_DH/Glyco_Ohase_4_C"/>
</dbReference>
<dbReference type="HOGENOM" id="CLU_045951_1_1_0"/>
<reference evidence="14 15" key="1">
    <citation type="journal article" date="2015" name="PeerJ">
        <title>First genomic representation of candidate bacterial phylum KSB3 points to enhanced environmental sensing as a trigger of wastewater bulking.</title>
        <authorList>
            <person name="Sekiguchi Y."/>
            <person name="Ohashi A."/>
            <person name="Parks D.H."/>
            <person name="Yamauchi T."/>
            <person name="Tyson G.W."/>
            <person name="Hugenholtz P."/>
        </authorList>
    </citation>
    <scope>NUCLEOTIDE SEQUENCE [LARGE SCALE GENOMIC DNA]</scope>
</reference>
<dbReference type="SUPFAM" id="SSF56327">
    <property type="entry name" value="LDH C-terminal domain-like"/>
    <property type="match status" value="1"/>
</dbReference>
<dbReference type="InterPro" id="IPR001088">
    <property type="entry name" value="Glyco_hydro_4"/>
</dbReference>
<feature type="binding site" evidence="10">
    <location>
        <position position="171"/>
    </location>
    <ligand>
        <name>Mn(2+)</name>
        <dbReference type="ChEBI" id="CHEBI:29035"/>
    </ligand>
</feature>
<keyword evidence="15" id="KW-1185">Reference proteome</keyword>
<evidence type="ECO:0000256" key="7">
    <source>
        <dbReference type="ARBA" id="ARBA00023277"/>
    </source>
</evidence>
<dbReference type="Pfam" id="PF11975">
    <property type="entry name" value="Glyco_hydro_4C"/>
    <property type="match status" value="1"/>
</dbReference>
<evidence type="ECO:0000256" key="2">
    <source>
        <dbReference type="ARBA" id="ARBA00010141"/>
    </source>
</evidence>
<dbReference type="EMBL" id="DF820457">
    <property type="protein sequence ID" value="GAK51363.1"/>
    <property type="molecule type" value="Genomic_DNA"/>
</dbReference>